<keyword evidence="1" id="KW-0472">Membrane</keyword>
<proteinExistence type="predicted"/>
<evidence type="ECO:0000313" key="2">
    <source>
        <dbReference type="RefSeq" id="XP_001393021.3"/>
    </source>
</evidence>
<dbReference type="PANTHER" id="PTHR35872">
    <property type="entry name" value="INTEGRAL MEMBRANE PROTEIN (AFU_ORTHOLOGUE AFUA_5G07110)"/>
    <property type="match status" value="1"/>
</dbReference>
<dbReference type="AlphaFoldDB" id="A0AAJ6QDJ0"/>
<protein>
    <submittedName>
        <fullName evidence="2">Uncharacterized protein</fullName>
    </submittedName>
</protein>
<dbReference type="InterPro" id="IPR021369">
    <property type="entry name" value="DUF2985"/>
</dbReference>
<gene>
    <name evidence="2" type="ORF">An08g09100</name>
</gene>
<dbReference type="RefSeq" id="XP_001393021.3">
    <property type="nucleotide sequence ID" value="XM_001392984.3"/>
</dbReference>
<evidence type="ECO:0000256" key="1">
    <source>
        <dbReference type="SAM" id="Phobius"/>
    </source>
</evidence>
<sequence length="245" mass="27730">MIQQAYRVIDPQNGSLPSPLGNKEIESEVEIPVSKATKLMIWVNHAWHWIATPKGFFITIYSLNVVAWGGMLFLLMCNAAPAMCHPTCNDLYSSRRIWIEITSQILNGLFCITGFGFAPWRLRNLYWWFCWRFGARQKSRSGIAHLASIYQAWCRPPESVSGICRDNDRECGPATSPWKIDLVKNVSLVAYQLQNCFKCLDSGVSFSRFTMQALGKTSTAPRSMKADVGETISFYYHIIIISQAG</sequence>
<dbReference type="PANTHER" id="PTHR35872:SF1">
    <property type="entry name" value="ALPHA-L-RHAMNOSIDASE C"/>
    <property type="match status" value="1"/>
</dbReference>
<keyword evidence="1" id="KW-1133">Transmembrane helix</keyword>
<dbReference type="VEuPathDB" id="FungiDB:An08g09100"/>
<dbReference type="GeneID" id="4983228"/>
<feature type="transmembrane region" description="Helical" evidence="1">
    <location>
        <begin position="56"/>
        <end position="76"/>
    </location>
</feature>
<reference evidence="2" key="2">
    <citation type="submission" date="2025-08" db="UniProtKB">
        <authorList>
            <consortium name="RefSeq"/>
        </authorList>
    </citation>
    <scope>IDENTIFICATION</scope>
</reference>
<dbReference type="Pfam" id="PF11204">
    <property type="entry name" value="DUF2985"/>
    <property type="match status" value="1"/>
</dbReference>
<reference evidence="2" key="1">
    <citation type="submission" date="2025-02" db="EMBL/GenBank/DDBJ databases">
        <authorList>
            <consortium name="NCBI Genome Project"/>
        </authorList>
    </citation>
    <scope>NUCLEOTIDE SEQUENCE</scope>
</reference>
<dbReference type="KEGG" id="ang:An08g09100"/>
<accession>A0AAJ6QDJ0</accession>
<keyword evidence="1" id="KW-0812">Transmembrane</keyword>
<feature type="transmembrane region" description="Helical" evidence="1">
    <location>
        <begin position="97"/>
        <end position="120"/>
    </location>
</feature>
<organism evidence="2">
    <name type="scientific">Aspergillus niger</name>
    <dbReference type="NCBI Taxonomy" id="5061"/>
    <lineage>
        <taxon>Eukaryota</taxon>
        <taxon>Fungi</taxon>
        <taxon>Dikarya</taxon>
        <taxon>Ascomycota</taxon>
        <taxon>Pezizomycotina</taxon>
        <taxon>Eurotiomycetes</taxon>
        <taxon>Eurotiomycetidae</taxon>
        <taxon>Eurotiales</taxon>
        <taxon>Aspergillaceae</taxon>
        <taxon>Aspergillus</taxon>
        <taxon>Aspergillus subgen. Circumdati</taxon>
    </lineage>
</organism>
<name>A0AAJ6QDJ0_ASPNG</name>